<keyword evidence="2" id="KW-1185">Reference proteome</keyword>
<dbReference type="OrthoDB" id="3575566at2"/>
<sequence>MATRDVDVLEALENVPQLADAQIWEIAARCRAYRARTSDGEDQTVEIEMSVDTAGRWMIVARDEERGLTAQGPPMPGLNGALGLVPWYELEDPAKD</sequence>
<dbReference type="EMBL" id="SMFZ01000002">
    <property type="protein sequence ID" value="TCK21268.1"/>
    <property type="molecule type" value="Genomic_DNA"/>
</dbReference>
<evidence type="ECO:0000313" key="2">
    <source>
        <dbReference type="Proteomes" id="UP000295560"/>
    </source>
</evidence>
<reference evidence="1 2" key="1">
    <citation type="submission" date="2019-03" db="EMBL/GenBank/DDBJ databases">
        <title>Sequencing the genomes of 1000 actinobacteria strains.</title>
        <authorList>
            <person name="Klenk H.-P."/>
        </authorList>
    </citation>
    <scope>NUCLEOTIDE SEQUENCE [LARGE SCALE GENOMIC DNA]</scope>
    <source>
        <strain evidence="1 2">DSM 44969</strain>
    </source>
</reference>
<dbReference type="RefSeq" id="WP_132430036.1">
    <property type="nucleotide sequence ID" value="NZ_SMFZ01000002.1"/>
</dbReference>
<dbReference type="Proteomes" id="UP000295560">
    <property type="component" value="Unassembled WGS sequence"/>
</dbReference>
<accession>A0A4R1HHN9</accession>
<proteinExistence type="predicted"/>
<evidence type="ECO:0000313" key="1">
    <source>
        <dbReference type="EMBL" id="TCK21268.1"/>
    </source>
</evidence>
<organism evidence="1 2">
    <name type="scientific">Pseudonocardia endophytica</name>
    <dbReference type="NCBI Taxonomy" id="401976"/>
    <lineage>
        <taxon>Bacteria</taxon>
        <taxon>Bacillati</taxon>
        <taxon>Actinomycetota</taxon>
        <taxon>Actinomycetes</taxon>
        <taxon>Pseudonocardiales</taxon>
        <taxon>Pseudonocardiaceae</taxon>
        <taxon>Pseudonocardia</taxon>
    </lineage>
</organism>
<dbReference type="AlphaFoldDB" id="A0A4R1HHN9"/>
<gene>
    <name evidence="1" type="ORF">EV378_5249</name>
</gene>
<comment type="caution">
    <text evidence="1">The sequence shown here is derived from an EMBL/GenBank/DDBJ whole genome shotgun (WGS) entry which is preliminary data.</text>
</comment>
<name>A0A4R1HHN9_PSEEN</name>
<protein>
    <submittedName>
        <fullName evidence="1">Uncharacterized protein</fullName>
    </submittedName>
</protein>